<dbReference type="AlphaFoldDB" id="G5KHF2"/>
<comment type="caution">
    <text evidence="1">The sequence shown here is derived from an EMBL/GenBank/DDBJ whole genome shotgun (WGS) entry which is preliminary data.</text>
</comment>
<dbReference type="RefSeq" id="WP_006738780.1">
    <property type="nucleotide sequence ID" value="NZ_AEUZ02000001.1"/>
</dbReference>
<evidence type="ECO:0000313" key="2">
    <source>
        <dbReference type="Proteomes" id="UP000005388"/>
    </source>
</evidence>
<evidence type="ECO:0008006" key="3">
    <source>
        <dbReference type="Google" id="ProtNLM"/>
    </source>
</evidence>
<proteinExistence type="predicted"/>
<sequence>MKEDKVAVNHYINEQSESVRDFLSQLRNLILSELPSTIEGLSWSMPSYWDKHY</sequence>
<dbReference type="EMBL" id="AEUZ02000001">
    <property type="protein sequence ID" value="EHJ56007.1"/>
    <property type="molecule type" value="Genomic_DNA"/>
</dbReference>
<accession>G5KHF2</accession>
<name>G5KHF2_9STRE</name>
<dbReference type="Gene3D" id="3.90.1150.200">
    <property type="match status" value="1"/>
</dbReference>
<protein>
    <recommendedName>
        <fullName evidence="3">YdhG-like domain-containing protein</fullName>
    </recommendedName>
</protein>
<evidence type="ECO:0000313" key="1">
    <source>
        <dbReference type="EMBL" id="EHJ56007.1"/>
    </source>
</evidence>
<gene>
    <name evidence="1" type="ORF">STRUR_1466</name>
</gene>
<organism evidence="1 2">
    <name type="scientific">Streptococcus urinalis 2285-97</name>
    <dbReference type="NCBI Taxonomy" id="764291"/>
    <lineage>
        <taxon>Bacteria</taxon>
        <taxon>Bacillati</taxon>
        <taxon>Bacillota</taxon>
        <taxon>Bacilli</taxon>
        <taxon>Lactobacillales</taxon>
        <taxon>Streptococcaceae</taxon>
        <taxon>Streptococcus</taxon>
    </lineage>
</organism>
<keyword evidence="2" id="KW-1185">Reference proteome</keyword>
<reference evidence="1 2" key="1">
    <citation type="journal article" date="2014" name="Int. J. Syst. Evol. Microbiol.">
        <title>Phylogenomics and the dynamic genome evolution of the genus Streptococcus.</title>
        <authorList>
            <consortium name="The Broad Institute Genome Sequencing Platform"/>
            <person name="Richards V.P."/>
            <person name="Palmer S.R."/>
            <person name="Pavinski Bitar P.D."/>
            <person name="Qin X."/>
            <person name="Weinstock G.M."/>
            <person name="Highlander S.K."/>
            <person name="Town C.D."/>
            <person name="Burne R.A."/>
            <person name="Stanhope M.J."/>
        </authorList>
    </citation>
    <scope>NUCLEOTIDE SEQUENCE [LARGE SCALE GENOMIC DNA]</scope>
    <source>
        <strain evidence="1 2">2285-97</strain>
    </source>
</reference>
<dbReference type="STRING" id="764291.STRUR_1466"/>
<dbReference type="Proteomes" id="UP000005388">
    <property type="component" value="Unassembled WGS sequence"/>
</dbReference>
<dbReference type="SUPFAM" id="SSF159888">
    <property type="entry name" value="YdhG-like"/>
    <property type="match status" value="1"/>
</dbReference>